<dbReference type="PANTHER" id="PTHR43711">
    <property type="entry name" value="TWO-COMPONENT HISTIDINE KINASE"/>
    <property type="match status" value="1"/>
</dbReference>
<dbReference type="SUPFAM" id="SSF55781">
    <property type="entry name" value="GAF domain-like"/>
    <property type="match status" value="1"/>
</dbReference>
<dbReference type="InterPro" id="IPR003661">
    <property type="entry name" value="HisK_dim/P_dom"/>
</dbReference>
<dbReference type="InterPro" id="IPR000014">
    <property type="entry name" value="PAS"/>
</dbReference>
<dbReference type="CDD" id="cd00156">
    <property type="entry name" value="REC"/>
    <property type="match status" value="1"/>
</dbReference>
<dbReference type="OrthoDB" id="8127at2157"/>
<dbReference type="CDD" id="cd00130">
    <property type="entry name" value="PAS"/>
    <property type="match status" value="1"/>
</dbReference>
<dbReference type="PANTHER" id="PTHR43711:SF1">
    <property type="entry name" value="HISTIDINE KINASE 1"/>
    <property type="match status" value="1"/>
</dbReference>
<dbReference type="SMART" id="SM00091">
    <property type="entry name" value="PAS"/>
    <property type="match status" value="3"/>
</dbReference>
<comment type="catalytic activity">
    <reaction evidence="1">
        <text>ATP + protein L-histidine = ADP + protein N-phospho-L-histidine.</text>
        <dbReference type="EC" id="2.7.13.3"/>
    </reaction>
</comment>
<dbReference type="InterPro" id="IPR011006">
    <property type="entry name" value="CheY-like_superfamily"/>
</dbReference>
<dbReference type="SMART" id="SM00065">
    <property type="entry name" value="GAF"/>
    <property type="match status" value="1"/>
</dbReference>
<dbReference type="Pfam" id="PF02518">
    <property type="entry name" value="HATPase_c"/>
    <property type="match status" value="1"/>
</dbReference>
<name>A0A2G1WLY0_9EURY</name>
<dbReference type="Pfam" id="PF00072">
    <property type="entry name" value="Response_reg"/>
    <property type="match status" value="1"/>
</dbReference>
<dbReference type="InterPro" id="IPR029016">
    <property type="entry name" value="GAF-like_dom_sf"/>
</dbReference>
<evidence type="ECO:0000256" key="5">
    <source>
        <dbReference type="ARBA" id="ARBA00022777"/>
    </source>
</evidence>
<gene>
    <name evidence="11" type="ORF">DJ69_03325</name>
</gene>
<dbReference type="Gene3D" id="3.30.565.10">
    <property type="entry name" value="Histidine kinase-like ATPase, C-terminal domain"/>
    <property type="match status" value="1"/>
</dbReference>
<dbReference type="Gene3D" id="1.10.287.130">
    <property type="match status" value="1"/>
</dbReference>
<dbReference type="Gene3D" id="3.40.50.2300">
    <property type="match status" value="1"/>
</dbReference>
<dbReference type="InterPro" id="IPR036097">
    <property type="entry name" value="HisK_dim/P_sf"/>
</dbReference>
<keyword evidence="6" id="KW-0902">Two-component regulatory system</keyword>
<evidence type="ECO:0000259" key="10">
    <source>
        <dbReference type="PROSITE" id="PS50112"/>
    </source>
</evidence>
<evidence type="ECO:0000256" key="6">
    <source>
        <dbReference type="ARBA" id="ARBA00023012"/>
    </source>
</evidence>
<evidence type="ECO:0000313" key="11">
    <source>
        <dbReference type="EMBL" id="PHQ40014.1"/>
    </source>
</evidence>
<dbReference type="EC" id="2.7.13.3" evidence="2"/>
<dbReference type="InterPro" id="IPR035965">
    <property type="entry name" value="PAS-like_dom_sf"/>
</dbReference>
<evidence type="ECO:0000256" key="1">
    <source>
        <dbReference type="ARBA" id="ARBA00000085"/>
    </source>
</evidence>
<dbReference type="SMART" id="SM00387">
    <property type="entry name" value="HATPase_c"/>
    <property type="match status" value="1"/>
</dbReference>
<dbReference type="GO" id="GO:0000155">
    <property type="term" value="F:phosphorelay sensor kinase activity"/>
    <property type="evidence" value="ECO:0007669"/>
    <property type="project" value="InterPro"/>
</dbReference>
<dbReference type="AlphaFoldDB" id="A0A2G1WLY0"/>
<accession>A0A2G1WLY0</accession>
<dbReference type="InterPro" id="IPR001789">
    <property type="entry name" value="Sig_transdc_resp-reg_receiver"/>
</dbReference>
<evidence type="ECO:0000256" key="4">
    <source>
        <dbReference type="ARBA" id="ARBA00022679"/>
    </source>
</evidence>
<dbReference type="CDD" id="cd00075">
    <property type="entry name" value="HATPase"/>
    <property type="match status" value="1"/>
</dbReference>
<dbReference type="PROSITE" id="PS50109">
    <property type="entry name" value="HIS_KIN"/>
    <property type="match status" value="1"/>
</dbReference>
<organism evidence="11 12">
    <name type="scientific">Halorubrum persicum</name>
    <dbReference type="NCBI Taxonomy" id="1383844"/>
    <lineage>
        <taxon>Archaea</taxon>
        <taxon>Methanobacteriati</taxon>
        <taxon>Methanobacteriota</taxon>
        <taxon>Stenosarchaea group</taxon>
        <taxon>Halobacteria</taxon>
        <taxon>Halobacteriales</taxon>
        <taxon>Haloferacaceae</taxon>
        <taxon>Halorubrum</taxon>
    </lineage>
</organism>
<evidence type="ECO:0000313" key="12">
    <source>
        <dbReference type="Proteomes" id="UP000222824"/>
    </source>
</evidence>
<dbReference type="NCBIfam" id="TIGR00229">
    <property type="entry name" value="sensory_box"/>
    <property type="match status" value="2"/>
</dbReference>
<feature type="domain" description="Histidine kinase" evidence="8">
    <location>
        <begin position="698"/>
        <end position="886"/>
    </location>
</feature>
<evidence type="ECO:0000259" key="8">
    <source>
        <dbReference type="PROSITE" id="PS50109"/>
    </source>
</evidence>
<keyword evidence="4" id="KW-0808">Transferase</keyword>
<feature type="domain" description="PAS" evidence="10">
    <location>
        <begin position="397"/>
        <end position="467"/>
    </location>
</feature>
<feature type="domain" description="Response regulatory" evidence="9">
    <location>
        <begin position="9"/>
        <end position="125"/>
    </location>
</feature>
<keyword evidence="5" id="KW-0418">Kinase</keyword>
<dbReference type="InterPro" id="IPR004358">
    <property type="entry name" value="Sig_transdc_His_kin-like_C"/>
</dbReference>
<dbReference type="Pfam" id="PF08448">
    <property type="entry name" value="PAS_4"/>
    <property type="match status" value="3"/>
</dbReference>
<dbReference type="InterPro" id="IPR005467">
    <property type="entry name" value="His_kinase_dom"/>
</dbReference>
<dbReference type="PROSITE" id="PS50112">
    <property type="entry name" value="PAS"/>
    <property type="match status" value="1"/>
</dbReference>
<dbReference type="InterPro" id="IPR003594">
    <property type="entry name" value="HATPase_dom"/>
</dbReference>
<dbReference type="SUPFAM" id="SSF47384">
    <property type="entry name" value="Homodimeric domain of signal transducing histidine kinase"/>
    <property type="match status" value="1"/>
</dbReference>
<sequence>MTGTIDTIAVLHVDDEPDFADLTATFLEREDDRFEVETATSACDALATFELPAFDCIVSDHDMPSMNGIEFLEEVREECPDLPFILYTGKGSEEVASDAITAGVTDYLQKGSGTDHYAVLANRIGNVVESRRSQQKLVERDRDLSRYKHMINSMYEAACLYDEHGRFEIVNEYLAGWYNTTREALEGEESNLIQIVQERADNGDPYQALLDGQRDQISGEIEAEFPNHGHAVLEYRLTPLTIDGTVEGVVGVTRDITAQKGHQREIEQTNALLSTLFDALPQGVLVEDDARNVLAVNQQMFDLFELPSSPEGVVGEDCERLAEAISDMFADSEWFVERTNELIAKGEPADGEELELADGRTFERTHRPIELPNGEGHLWVYRDVTARKIRDHEIETIQRRFEAVLENTPTPMFMKDEGGEYLFVNQAYRDLFDLRDEEIVGRTDGEIHSSEMATDVRRNDRTVIERGEPIEVEESIAVDGNELIFLTTKVPVYDTGRRSDPDSPVAVFGVATEITERTVREQQLEALNQVTQVLMRAETRDEILEIGTETTRDLLGIELNAIHLYDEDAGALVPAAATDAVYDLIGEPPSFTGEDSIAWRVYQRGEPRAVDDVHEDPDRYNPDTPVRSELYLPLADYGILIAGSPSPESFDDEDVLLGEILAGGLTRALEQVERTAQLRDRERELTEQNDRLEEFASIVSHDLRNPITVAEGHLELAATECDSEHLEHVKRAHERMWALIEDLLTLAREGEAVTEFESVALTGLIQGCWANVETGDATLITDTDRTVRADKSRLKQLFENLIRNAIEHGDGDVTVTVGETDAGFYVEDDGPGIPADEREAIFDAGYSTQADGTGFGLGIVQRVVEAHEWEIDVTDGDEGGARFEITGVEFGAE</sequence>
<evidence type="ECO:0000259" key="9">
    <source>
        <dbReference type="PROSITE" id="PS50110"/>
    </source>
</evidence>
<dbReference type="SMART" id="SM00448">
    <property type="entry name" value="REC"/>
    <property type="match status" value="1"/>
</dbReference>
<dbReference type="InterPro" id="IPR003018">
    <property type="entry name" value="GAF"/>
</dbReference>
<dbReference type="InterPro" id="IPR036890">
    <property type="entry name" value="HATPase_C_sf"/>
</dbReference>
<dbReference type="PRINTS" id="PR00344">
    <property type="entry name" value="BCTRLSENSOR"/>
</dbReference>
<dbReference type="PROSITE" id="PS50110">
    <property type="entry name" value="RESPONSE_REGULATORY"/>
    <property type="match status" value="1"/>
</dbReference>
<keyword evidence="3 7" id="KW-0597">Phosphoprotein</keyword>
<evidence type="ECO:0000256" key="3">
    <source>
        <dbReference type="ARBA" id="ARBA00022553"/>
    </source>
</evidence>
<dbReference type="Proteomes" id="UP000222824">
    <property type="component" value="Unassembled WGS sequence"/>
</dbReference>
<dbReference type="Gene3D" id="3.30.450.20">
    <property type="entry name" value="PAS domain"/>
    <property type="match status" value="3"/>
</dbReference>
<dbReference type="SUPFAM" id="SSF52172">
    <property type="entry name" value="CheY-like"/>
    <property type="match status" value="1"/>
</dbReference>
<reference evidence="11 12" key="1">
    <citation type="journal article" date="2014" name="Front. Microbiol.">
        <title>Population and genomic analysis of the genus Halorubrum.</title>
        <authorList>
            <person name="Fullmer M.S."/>
            <person name="Soucy S.M."/>
            <person name="Swithers K.S."/>
            <person name="Makkay A.M."/>
            <person name="Wheeler R."/>
            <person name="Ventosa A."/>
            <person name="Gogarten J.P."/>
            <person name="Papke R.T."/>
        </authorList>
    </citation>
    <scope>NUCLEOTIDE SEQUENCE [LARGE SCALE GENOMIC DNA]</scope>
    <source>
        <strain evidence="11 12">C49</strain>
    </source>
</reference>
<dbReference type="SMART" id="SM00388">
    <property type="entry name" value="HisKA"/>
    <property type="match status" value="1"/>
</dbReference>
<dbReference type="InterPro" id="IPR050736">
    <property type="entry name" value="Sensor_HK_Regulatory"/>
</dbReference>
<evidence type="ECO:0000256" key="7">
    <source>
        <dbReference type="PROSITE-ProRule" id="PRU00169"/>
    </source>
</evidence>
<dbReference type="SUPFAM" id="SSF55785">
    <property type="entry name" value="PYP-like sensor domain (PAS domain)"/>
    <property type="match status" value="3"/>
</dbReference>
<dbReference type="Pfam" id="PF00512">
    <property type="entry name" value="HisKA"/>
    <property type="match status" value="1"/>
</dbReference>
<protein>
    <recommendedName>
        <fullName evidence="2">histidine kinase</fullName>
        <ecNumber evidence="2">2.7.13.3</ecNumber>
    </recommendedName>
</protein>
<dbReference type="RefSeq" id="WP_180271708.1">
    <property type="nucleotide sequence ID" value="NZ_NHOA01000020.1"/>
</dbReference>
<proteinExistence type="predicted"/>
<comment type="caution">
    <text evidence="11">The sequence shown here is derived from an EMBL/GenBank/DDBJ whole genome shotgun (WGS) entry which is preliminary data.</text>
</comment>
<dbReference type="SUPFAM" id="SSF55874">
    <property type="entry name" value="ATPase domain of HSP90 chaperone/DNA topoisomerase II/histidine kinase"/>
    <property type="match status" value="1"/>
</dbReference>
<feature type="modified residue" description="4-aspartylphosphate" evidence="7">
    <location>
        <position position="60"/>
    </location>
</feature>
<dbReference type="CDD" id="cd00082">
    <property type="entry name" value="HisKA"/>
    <property type="match status" value="1"/>
</dbReference>
<dbReference type="Pfam" id="PF13185">
    <property type="entry name" value="GAF_2"/>
    <property type="match status" value="1"/>
</dbReference>
<dbReference type="InterPro" id="IPR013656">
    <property type="entry name" value="PAS_4"/>
</dbReference>
<dbReference type="EMBL" id="NHOA01000020">
    <property type="protein sequence ID" value="PHQ40014.1"/>
    <property type="molecule type" value="Genomic_DNA"/>
</dbReference>
<keyword evidence="12" id="KW-1185">Reference proteome</keyword>
<dbReference type="Gene3D" id="3.30.450.40">
    <property type="match status" value="1"/>
</dbReference>
<evidence type="ECO:0000256" key="2">
    <source>
        <dbReference type="ARBA" id="ARBA00012438"/>
    </source>
</evidence>